<accession>A0A515HID6</accession>
<geneLocation type="plasmid" evidence="2">
    <name>pTL25</name>
</geneLocation>
<keyword evidence="1" id="KW-0732">Signal</keyword>
<dbReference type="InterPro" id="IPR038404">
    <property type="entry name" value="TRAP_DctP_sf"/>
</dbReference>
<gene>
    <name evidence="2" type="primary">siaP</name>
    <name evidence="2" type="ORF">pTL25_00024</name>
</gene>
<dbReference type="NCBIfam" id="NF037995">
    <property type="entry name" value="TRAP_S1"/>
    <property type="match status" value="1"/>
</dbReference>
<protein>
    <submittedName>
        <fullName evidence="2">Neu5Ac-binding protein</fullName>
    </submittedName>
</protein>
<reference evidence="2" key="1">
    <citation type="submission" date="2018-05" db="EMBL/GenBank/DDBJ databases">
        <title>Plant species dependent abundance and diversity of IncP-1 plasmids in the rhizosphere - sequence analysis provides new insights into the role as efficient and dynamic means for rapid bacterial adaptation.</title>
        <authorList>
            <person name="Nour E."/>
            <person name="Shintani M."/>
            <person name="Elsayed T."/>
            <person name="Blau K."/>
            <person name="Jechalke S."/>
            <person name="Sproeer C."/>
            <person name="Bunk B."/>
            <person name="Overmann J."/>
            <person name="Smalla K."/>
        </authorList>
    </citation>
    <scope>NUCLEOTIDE SEQUENCE</scope>
    <source>
        <plasmid evidence="2">pTL25</plasmid>
    </source>
</reference>
<dbReference type="AlphaFoldDB" id="A0A515HID6"/>
<dbReference type="CDD" id="cd13665">
    <property type="entry name" value="PBP2_TRAP_Dctp3_4"/>
    <property type="match status" value="1"/>
</dbReference>
<dbReference type="PANTHER" id="PTHR33376:SF15">
    <property type="entry name" value="BLL6794 PROTEIN"/>
    <property type="match status" value="1"/>
</dbReference>
<keyword evidence="2" id="KW-0614">Plasmid</keyword>
<dbReference type="InterPro" id="IPR018389">
    <property type="entry name" value="DctP_fam"/>
</dbReference>
<dbReference type="Gene3D" id="3.40.190.170">
    <property type="entry name" value="Bacterial extracellular solute-binding protein, family 7"/>
    <property type="match status" value="1"/>
</dbReference>
<dbReference type="Pfam" id="PF03480">
    <property type="entry name" value="DctP"/>
    <property type="match status" value="1"/>
</dbReference>
<dbReference type="EMBL" id="MH392236">
    <property type="protein sequence ID" value="QDL89191.1"/>
    <property type="molecule type" value="Genomic_DNA"/>
</dbReference>
<proteinExistence type="predicted"/>
<dbReference type="PANTHER" id="PTHR33376">
    <property type="match status" value="1"/>
</dbReference>
<organism evidence="2">
    <name type="scientific">Sym plasmid</name>
    <dbReference type="NCBI Taxonomy" id="28430"/>
    <lineage>
        <taxon>other sequences</taxon>
        <taxon>plasmids</taxon>
    </lineage>
</organism>
<evidence type="ECO:0000256" key="1">
    <source>
        <dbReference type="ARBA" id="ARBA00022729"/>
    </source>
</evidence>
<dbReference type="GO" id="GO:0055085">
    <property type="term" value="P:transmembrane transport"/>
    <property type="evidence" value="ECO:0007669"/>
    <property type="project" value="InterPro"/>
</dbReference>
<name>A0A515HID6_9ZZZZ</name>
<sequence length="345" mass="37954">MKFKYSRLAKGLLSAMPLLLAAGNAFSQQVVTLRVHHFMPQSATGHAKVIEPWCAKIAAESENKLKCQIYTSMQLGGTPAQLFDQAKDGVVDIVWAIPSYQAGRFMVSEVFELPFFVTSVEKGSEALWHYATKHAVKEFAGVKPILFHLHDGNVLHSTKKHVKTLEDFKGLKIRSATRQSTKMITALGGAAVPMPLPQTPEALAKGVIDGALVPWEVVPSIKLEEIIRYHTELDQGLGQFSNSVFIFGMNLAKYESLPPDLKKVIDANSGPATSAWAGKVFAEAGVSGRRSAEALKNRFYSVPANEVTRWKKAAESVTQDWMKDVKSKGYDGEKLLKEAKSFMSD</sequence>
<evidence type="ECO:0000313" key="2">
    <source>
        <dbReference type="EMBL" id="QDL89191.1"/>
    </source>
</evidence>